<accession>A0A016U795</accession>
<keyword evidence="1" id="KW-1133">Transmembrane helix</keyword>
<feature type="transmembrane region" description="Helical" evidence="1">
    <location>
        <begin position="24"/>
        <end position="45"/>
    </location>
</feature>
<gene>
    <name evidence="2" type="primary">Acey_s0053.g2303</name>
    <name evidence="2" type="ORF">Y032_0053g2303</name>
</gene>
<sequence>MYQLWISREAVKTYAATRLRRMRLLLNFGLLLQIGMLIDILGHLLQLVERDSTHLSHHSLENMCISPQRCLILKRCTRDVHKN</sequence>
<reference evidence="3" key="1">
    <citation type="journal article" date="2015" name="Nat. Genet.">
        <title>The genome and transcriptome of the zoonotic hookworm Ancylostoma ceylanicum identify infection-specific gene families.</title>
        <authorList>
            <person name="Schwarz E.M."/>
            <person name="Hu Y."/>
            <person name="Antoshechkin I."/>
            <person name="Miller M.M."/>
            <person name="Sternberg P.W."/>
            <person name="Aroian R.V."/>
        </authorList>
    </citation>
    <scope>NUCLEOTIDE SEQUENCE</scope>
    <source>
        <strain evidence="3">HY135</strain>
    </source>
</reference>
<organism evidence="2 3">
    <name type="scientific">Ancylostoma ceylanicum</name>
    <dbReference type="NCBI Taxonomy" id="53326"/>
    <lineage>
        <taxon>Eukaryota</taxon>
        <taxon>Metazoa</taxon>
        <taxon>Ecdysozoa</taxon>
        <taxon>Nematoda</taxon>
        <taxon>Chromadorea</taxon>
        <taxon>Rhabditida</taxon>
        <taxon>Rhabditina</taxon>
        <taxon>Rhabditomorpha</taxon>
        <taxon>Strongyloidea</taxon>
        <taxon>Ancylostomatidae</taxon>
        <taxon>Ancylostomatinae</taxon>
        <taxon>Ancylostoma</taxon>
    </lineage>
</organism>
<comment type="caution">
    <text evidence="2">The sequence shown here is derived from an EMBL/GenBank/DDBJ whole genome shotgun (WGS) entry which is preliminary data.</text>
</comment>
<keyword evidence="1" id="KW-0812">Transmembrane</keyword>
<keyword evidence="3" id="KW-1185">Reference proteome</keyword>
<name>A0A016U795_9BILA</name>
<dbReference type="Proteomes" id="UP000024635">
    <property type="component" value="Unassembled WGS sequence"/>
</dbReference>
<proteinExistence type="predicted"/>
<keyword evidence="1" id="KW-0472">Membrane</keyword>
<evidence type="ECO:0000313" key="2">
    <source>
        <dbReference type="EMBL" id="EYC10806.1"/>
    </source>
</evidence>
<evidence type="ECO:0000313" key="3">
    <source>
        <dbReference type="Proteomes" id="UP000024635"/>
    </source>
</evidence>
<dbReference type="AlphaFoldDB" id="A0A016U795"/>
<dbReference type="EMBL" id="JARK01001389">
    <property type="protein sequence ID" value="EYC10806.1"/>
    <property type="molecule type" value="Genomic_DNA"/>
</dbReference>
<evidence type="ECO:0000256" key="1">
    <source>
        <dbReference type="SAM" id="Phobius"/>
    </source>
</evidence>
<protein>
    <submittedName>
        <fullName evidence="2">Uncharacterized protein</fullName>
    </submittedName>
</protein>